<proteinExistence type="predicted"/>
<dbReference type="EMBL" id="ANIK01000087">
    <property type="protein sequence ID" value="EMJ92383.1"/>
    <property type="molecule type" value="Genomic_DNA"/>
</dbReference>
<accession>M6CTZ9</accession>
<name>M6CTZ9_9LEPT</name>
<dbReference type="Proteomes" id="UP000011988">
    <property type="component" value="Unassembled WGS sequence"/>
</dbReference>
<gene>
    <name evidence="1" type="ORF">LEP1GSC194_2134</name>
</gene>
<sequence length="63" mass="7114">MNLLNGSPVSGQIDSPTLNLQFRFQGRLQRQVARRDQNGFILGIQLNQTTRYPDLLIALELSS</sequence>
<comment type="caution">
    <text evidence="1">The sequence shown here is derived from an EMBL/GenBank/DDBJ whole genome shotgun (WGS) entry which is preliminary data.</text>
</comment>
<dbReference type="AlphaFoldDB" id="M6CTZ9"/>
<dbReference type="PATRIC" id="fig|1218565.3.peg.3629"/>
<organism evidence="1 2">
    <name type="scientific">Leptospira alstonii serovar Sichuan str. 79601</name>
    <dbReference type="NCBI Taxonomy" id="1218565"/>
    <lineage>
        <taxon>Bacteria</taxon>
        <taxon>Pseudomonadati</taxon>
        <taxon>Spirochaetota</taxon>
        <taxon>Spirochaetia</taxon>
        <taxon>Leptospirales</taxon>
        <taxon>Leptospiraceae</taxon>
        <taxon>Leptospira</taxon>
    </lineage>
</organism>
<reference evidence="1 2" key="1">
    <citation type="submission" date="2013-01" db="EMBL/GenBank/DDBJ databases">
        <authorList>
            <person name="Harkins D.M."/>
            <person name="Durkin A.S."/>
            <person name="Brinkac L.M."/>
            <person name="Haft D.H."/>
            <person name="Selengut J.D."/>
            <person name="Sanka R."/>
            <person name="DePew J."/>
            <person name="Purushe J."/>
            <person name="Galloway R.L."/>
            <person name="Vinetz J.M."/>
            <person name="Sutton G.G."/>
            <person name="Nierman W.C."/>
            <person name="Fouts D.E."/>
        </authorList>
    </citation>
    <scope>NUCLEOTIDE SEQUENCE [LARGE SCALE GENOMIC DNA]</scope>
    <source>
        <strain evidence="1 2">79601</strain>
    </source>
</reference>
<protein>
    <submittedName>
        <fullName evidence="1">Uncharacterized protein</fullName>
    </submittedName>
</protein>
<evidence type="ECO:0000313" key="1">
    <source>
        <dbReference type="EMBL" id="EMJ92383.1"/>
    </source>
</evidence>
<evidence type="ECO:0000313" key="2">
    <source>
        <dbReference type="Proteomes" id="UP000011988"/>
    </source>
</evidence>